<keyword evidence="2" id="KW-1185">Reference proteome</keyword>
<organism evidence="1 2">
    <name type="scientific">Candidatus Syntrophosphaera thermopropionivorans</name>
    <dbReference type="NCBI Taxonomy" id="2593015"/>
    <lineage>
        <taxon>Bacteria</taxon>
        <taxon>Pseudomonadati</taxon>
        <taxon>Candidatus Cloacimonadota</taxon>
        <taxon>Candidatus Cloacimonadia</taxon>
        <taxon>Candidatus Cloacimonadales</taxon>
        <taxon>Candidatus Cloacimonadaceae</taxon>
        <taxon>Candidatus Syntrophosphaera</taxon>
    </lineage>
</organism>
<protein>
    <submittedName>
        <fullName evidence="1">Ferredoxin family protein</fullName>
    </submittedName>
</protein>
<evidence type="ECO:0000313" key="1">
    <source>
        <dbReference type="EMBL" id="TDF74124.1"/>
    </source>
</evidence>
<gene>
    <name evidence="1" type="ORF">E0946_01465</name>
</gene>
<dbReference type="Proteomes" id="UP000294588">
    <property type="component" value="Unassembled WGS sequence"/>
</dbReference>
<dbReference type="EMBL" id="SMOG01000002">
    <property type="protein sequence ID" value="TDF74124.1"/>
    <property type="molecule type" value="Genomic_DNA"/>
</dbReference>
<reference evidence="1" key="1">
    <citation type="submission" date="2019-03" db="EMBL/GenBank/DDBJ databases">
        <title>Candidatus Syntrophosphaera thermopropionivorans: a novel player in syntrophic propionate oxidation during anaerobic digestion.</title>
        <authorList>
            <person name="Dyksma S."/>
        </authorList>
    </citation>
    <scope>NUCLEOTIDE SEQUENCE</scope>
    <source>
        <strain evidence="1">W5</strain>
    </source>
</reference>
<comment type="caution">
    <text evidence="1">The sequence shown here is derived from an EMBL/GenBank/DDBJ whole genome shotgun (WGS) entry which is preliminary data.</text>
</comment>
<sequence>MPRVTVDPFYCKGCGLCIIACPKKILRFSEDINDKGYHYAECFNQEDCTACRLCYITCPDVAITIEK</sequence>
<name>A0AC61QKG6_9BACT</name>
<proteinExistence type="predicted"/>
<accession>A0AC61QKG6</accession>
<evidence type="ECO:0000313" key="2">
    <source>
        <dbReference type="Proteomes" id="UP000294588"/>
    </source>
</evidence>